<evidence type="ECO:0000259" key="2">
    <source>
        <dbReference type="SMART" id="SM00198"/>
    </source>
</evidence>
<gene>
    <name evidence="3" type="ORF">CEP51_003441</name>
</gene>
<name>A0A428S5X5_9HYPO</name>
<protein>
    <recommendedName>
        <fullName evidence="2">SCP domain-containing protein</fullName>
    </recommendedName>
</protein>
<organism evidence="3 4">
    <name type="scientific">Fusarium floridanum</name>
    <dbReference type="NCBI Taxonomy" id="1325733"/>
    <lineage>
        <taxon>Eukaryota</taxon>
        <taxon>Fungi</taxon>
        <taxon>Dikarya</taxon>
        <taxon>Ascomycota</taxon>
        <taxon>Pezizomycotina</taxon>
        <taxon>Sordariomycetes</taxon>
        <taxon>Hypocreomycetidae</taxon>
        <taxon>Hypocreales</taxon>
        <taxon>Nectriaceae</taxon>
        <taxon>Fusarium</taxon>
        <taxon>Fusarium solani species complex</taxon>
    </lineage>
</organism>
<reference evidence="3 4" key="1">
    <citation type="submission" date="2017-06" db="EMBL/GenBank/DDBJ databases">
        <title>Comparative genomic analysis of Ambrosia Fusariam Clade fungi.</title>
        <authorList>
            <person name="Stajich J.E."/>
            <person name="Carrillo J."/>
            <person name="Kijimoto T."/>
            <person name="Eskalen A."/>
            <person name="O'Donnell K."/>
            <person name="Kasson M."/>
        </authorList>
    </citation>
    <scope>NUCLEOTIDE SEQUENCE [LARGE SCALE GENOMIC DNA]</scope>
    <source>
        <strain evidence="3 4">NRRL62606</strain>
    </source>
</reference>
<dbReference type="Proteomes" id="UP000287972">
    <property type="component" value="Unassembled WGS sequence"/>
</dbReference>
<proteinExistence type="predicted"/>
<evidence type="ECO:0000256" key="1">
    <source>
        <dbReference type="SAM" id="SignalP"/>
    </source>
</evidence>
<dbReference type="InterPro" id="IPR001283">
    <property type="entry name" value="CRISP-related"/>
</dbReference>
<accession>A0A428S5X5</accession>
<dbReference type="PANTHER" id="PTHR10334">
    <property type="entry name" value="CYSTEINE-RICH SECRETORY PROTEIN-RELATED"/>
    <property type="match status" value="1"/>
</dbReference>
<dbReference type="Pfam" id="PF00188">
    <property type="entry name" value="CAP"/>
    <property type="match status" value="1"/>
</dbReference>
<evidence type="ECO:0000313" key="4">
    <source>
        <dbReference type="Proteomes" id="UP000287972"/>
    </source>
</evidence>
<evidence type="ECO:0000313" key="3">
    <source>
        <dbReference type="EMBL" id="RSL85227.1"/>
    </source>
</evidence>
<feature type="chain" id="PRO_5019342146" description="SCP domain-containing protein" evidence="1">
    <location>
        <begin position="22"/>
        <end position="171"/>
    </location>
</feature>
<sequence length="171" mass="19013">MKFIPTLASLALFLFATLVSANDDLVLAINTINQARQAKGINPLGWSPDLAAYAQYWANQMGAGAQPFSHAPPELRPLQGENIFQQTATQCDAVHDTPLQDAVKAWLSQERLYTGQPISDGKEPWLHWSQCMWSQTTHIACARAYSVSEPCRVFDVCRFYPEGNIIGQTPF</sequence>
<keyword evidence="1" id="KW-0732">Signal</keyword>
<dbReference type="EMBL" id="NKCL01000056">
    <property type="protein sequence ID" value="RSL85227.1"/>
    <property type="molecule type" value="Genomic_DNA"/>
</dbReference>
<comment type="caution">
    <text evidence="3">The sequence shown here is derived from an EMBL/GenBank/DDBJ whole genome shotgun (WGS) entry which is preliminary data.</text>
</comment>
<dbReference type="InterPro" id="IPR014044">
    <property type="entry name" value="CAP_dom"/>
</dbReference>
<dbReference type="PRINTS" id="PR00837">
    <property type="entry name" value="V5TPXLIKE"/>
</dbReference>
<feature type="domain" description="SCP" evidence="2">
    <location>
        <begin position="23"/>
        <end position="167"/>
    </location>
</feature>
<keyword evidence="4" id="KW-1185">Reference proteome</keyword>
<dbReference type="InterPro" id="IPR035940">
    <property type="entry name" value="CAP_sf"/>
</dbReference>
<feature type="signal peptide" evidence="1">
    <location>
        <begin position="1"/>
        <end position="21"/>
    </location>
</feature>
<dbReference type="SUPFAM" id="SSF55797">
    <property type="entry name" value="PR-1-like"/>
    <property type="match status" value="1"/>
</dbReference>
<dbReference type="Gene3D" id="3.40.33.10">
    <property type="entry name" value="CAP"/>
    <property type="match status" value="1"/>
</dbReference>
<dbReference type="AlphaFoldDB" id="A0A428S5X5"/>
<dbReference type="SMART" id="SM00198">
    <property type="entry name" value="SCP"/>
    <property type="match status" value="1"/>
</dbReference>